<dbReference type="Proteomes" id="UP001324287">
    <property type="component" value="Chromosome"/>
</dbReference>
<proteinExistence type="predicted"/>
<evidence type="ECO:0008006" key="3">
    <source>
        <dbReference type="Google" id="ProtNLM"/>
    </source>
</evidence>
<keyword evidence="2" id="KW-1185">Reference proteome</keyword>
<gene>
    <name evidence="1" type="ORF">U6N30_04610</name>
</gene>
<reference evidence="1 2" key="1">
    <citation type="submission" date="2023-12" db="EMBL/GenBank/DDBJ databases">
        <title>Blastococcus brunescens sp. nov., an actonobacterium isolated from sandstone collected in sahara desert.</title>
        <authorList>
            <person name="Gtari M."/>
            <person name="Ghodhbane F."/>
        </authorList>
    </citation>
    <scope>NUCLEOTIDE SEQUENCE [LARGE SCALE GENOMIC DNA]</scope>
    <source>
        <strain evidence="1 2">BMG 8361</strain>
    </source>
</reference>
<dbReference type="RefSeq" id="WP_324276325.1">
    <property type="nucleotide sequence ID" value="NZ_CP141261.1"/>
</dbReference>
<sequence>MEIADSARKHGVADADILHAWENALRIVPQEYDYETRLLVLGPGRDGALLELVVVEADRPNRVIHADRMRPKFLEYLR</sequence>
<name>A0ABZ1B4B4_9ACTN</name>
<protein>
    <recommendedName>
        <fullName evidence="3">Toxin</fullName>
    </recommendedName>
</protein>
<organism evidence="1 2">
    <name type="scientific">Blastococcus brunescens</name>
    <dbReference type="NCBI Taxonomy" id="1564165"/>
    <lineage>
        <taxon>Bacteria</taxon>
        <taxon>Bacillati</taxon>
        <taxon>Actinomycetota</taxon>
        <taxon>Actinomycetes</taxon>
        <taxon>Geodermatophilales</taxon>
        <taxon>Geodermatophilaceae</taxon>
        <taxon>Blastococcus</taxon>
    </lineage>
</organism>
<evidence type="ECO:0000313" key="1">
    <source>
        <dbReference type="EMBL" id="WRL65001.1"/>
    </source>
</evidence>
<evidence type="ECO:0000313" key="2">
    <source>
        <dbReference type="Proteomes" id="UP001324287"/>
    </source>
</evidence>
<accession>A0ABZ1B4B4</accession>
<dbReference type="EMBL" id="CP141261">
    <property type="protein sequence ID" value="WRL65001.1"/>
    <property type="molecule type" value="Genomic_DNA"/>
</dbReference>